<accession>A0A1S3ZLS2</accession>
<sequence length="242" mass="27285">MARALRFQSHSPLKFWGECALTTAFIINGLPSSILSGKYPYELFHGQPPSLFHLKAFGCLYYATTPCFTDKVSSKAIPAIFMGYLETQKRLWNLRFRPSPSSPIKQHPSSILDVTLRKSARTSSPSLWLTDYVHQVKPTSTFYPISSSLTVKDNNWVHALELEVQSLTNNNTRELVDLPAGKTLIGYKWVYKMKYKADGIVERYKARLVAKGFTQQAGLDYHETFSPVVKMVTVRSVVALAA</sequence>
<dbReference type="GO" id="GO:0046872">
    <property type="term" value="F:metal ion binding"/>
    <property type="evidence" value="ECO:0007669"/>
    <property type="project" value="UniProtKB-KW"/>
</dbReference>
<dbReference type="OMA" id="WVHALEL"/>
<keyword evidence="2" id="KW-0378">Hydrolase</keyword>
<dbReference type="STRING" id="4097.A0A1S3ZLS2"/>
<dbReference type="InterPro" id="IPR013103">
    <property type="entry name" value="RVT_2"/>
</dbReference>
<dbReference type="InterPro" id="IPR039537">
    <property type="entry name" value="Retrotran_Ty1/copia-like"/>
</dbReference>
<dbReference type="PANTHER" id="PTHR42648:SF31">
    <property type="entry name" value="RNA-DIRECTED DNA POLYMERASE"/>
    <property type="match status" value="1"/>
</dbReference>
<dbReference type="RefSeq" id="XP_016465485.1">
    <property type="nucleotide sequence ID" value="XM_016609999.1"/>
</dbReference>
<name>A0A1S3ZLS2_TOBAC</name>
<evidence type="ECO:0000259" key="3">
    <source>
        <dbReference type="Pfam" id="PF07727"/>
    </source>
</evidence>
<reference evidence="4" key="1">
    <citation type="submission" date="2025-08" db="UniProtKB">
        <authorList>
            <consortium name="RefSeq"/>
        </authorList>
    </citation>
    <scope>IDENTIFICATION</scope>
</reference>
<feature type="domain" description="Reverse transcriptase Ty1/copia-type" evidence="3">
    <location>
        <begin position="170"/>
        <end position="242"/>
    </location>
</feature>
<dbReference type="PaxDb" id="4097-A0A1S3ZLS2"/>
<dbReference type="Pfam" id="PF07727">
    <property type="entry name" value="RVT_2"/>
    <property type="match status" value="1"/>
</dbReference>
<dbReference type="KEGG" id="nta:107788322"/>
<proteinExistence type="predicted"/>
<keyword evidence="1" id="KW-0479">Metal-binding</keyword>
<protein>
    <recommendedName>
        <fullName evidence="3">Reverse transcriptase Ty1/copia-type domain-containing protein</fullName>
    </recommendedName>
</protein>
<organism evidence="4">
    <name type="scientific">Nicotiana tabacum</name>
    <name type="common">Common tobacco</name>
    <dbReference type="NCBI Taxonomy" id="4097"/>
    <lineage>
        <taxon>Eukaryota</taxon>
        <taxon>Viridiplantae</taxon>
        <taxon>Streptophyta</taxon>
        <taxon>Embryophyta</taxon>
        <taxon>Tracheophyta</taxon>
        <taxon>Spermatophyta</taxon>
        <taxon>Magnoliopsida</taxon>
        <taxon>eudicotyledons</taxon>
        <taxon>Gunneridae</taxon>
        <taxon>Pentapetalae</taxon>
        <taxon>asterids</taxon>
        <taxon>lamiids</taxon>
        <taxon>Solanales</taxon>
        <taxon>Solanaceae</taxon>
        <taxon>Nicotianoideae</taxon>
        <taxon>Nicotianeae</taxon>
        <taxon>Nicotiana</taxon>
    </lineage>
</organism>
<dbReference type="PANTHER" id="PTHR42648">
    <property type="entry name" value="TRANSPOSASE, PUTATIVE-RELATED"/>
    <property type="match status" value="1"/>
</dbReference>
<gene>
    <name evidence="4" type="primary">LOC107788322</name>
</gene>
<evidence type="ECO:0000256" key="2">
    <source>
        <dbReference type="ARBA" id="ARBA00022801"/>
    </source>
</evidence>
<dbReference type="OrthoDB" id="1917367at2759"/>
<dbReference type="AlphaFoldDB" id="A0A1S3ZLS2"/>
<evidence type="ECO:0000313" key="4">
    <source>
        <dbReference type="RefSeq" id="XP_016465485.1"/>
    </source>
</evidence>
<dbReference type="GO" id="GO:0016787">
    <property type="term" value="F:hydrolase activity"/>
    <property type="evidence" value="ECO:0007669"/>
    <property type="project" value="UniProtKB-KW"/>
</dbReference>
<evidence type="ECO:0000256" key="1">
    <source>
        <dbReference type="ARBA" id="ARBA00022723"/>
    </source>
</evidence>